<keyword evidence="1" id="KW-0802">TPR repeat</keyword>
<dbReference type="InterPro" id="IPR019734">
    <property type="entry name" value="TPR_rpt"/>
</dbReference>
<dbReference type="GO" id="GO:0051087">
    <property type="term" value="F:protein-folding chaperone binding"/>
    <property type="evidence" value="ECO:0007669"/>
    <property type="project" value="TreeGrafter"/>
</dbReference>
<evidence type="ECO:0000313" key="3">
    <source>
        <dbReference type="Proteomes" id="UP001211065"/>
    </source>
</evidence>
<dbReference type="GO" id="GO:0034975">
    <property type="term" value="P:protein folding in endoplasmic reticulum"/>
    <property type="evidence" value="ECO:0007669"/>
    <property type="project" value="TreeGrafter"/>
</dbReference>
<feature type="repeat" description="TPR" evidence="1">
    <location>
        <begin position="72"/>
        <end position="105"/>
    </location>
</feature>
<keyword evidence="3" id="KW-1185">Reference proteome</keyword>
<dbReference type="GO" id="GO:0005783">
    <property type="term" value="C:endoplasmic reticulum"/>
    <property type="evidence" value="ECO:0007669"/>
    <property type="project" value="TreeGrafter"/>
</dbReference>
<dbReference type="SMART" id="SM00028">
    <property type="entry name" value="TPR"/>
    <property type="match status" value="4"/>
</dbReference>
<name>A0AAD5TXT4_9FUNG</name>
<dbReference type="Pfam" id="PF13181">
    <property type="entry name" value="TPR_8"/>
    <property type="match status" value="1"/>
</dbReference>
<dbReference type="SUPFAM" id="SSF48452">
    <property type="entry name" value="TPR-like"/>
    <property type="match status" value="1"/>
</dbReference>
<evidence type="ECO:0000313" key="2">
    <source>
        <dbReference type="EMBL" id="KAJ3201507.1"/>
    </source>
</evidence>
<dbReference type="PROSITE" id="PS50293">
    <property type="entry name" value="TPR_REGION"/>
    <property type="match status" value="1"/>
</dbReference>
<evidence type="ECO:0000256" key="1">
    <source>
        <dbReference type="PROSITE-ProRule" id="PRU00339"/>
    </source>
</evidence>
<accession>A0AAD5TXT4</accession>
<dbReference type="PANTHER" id="PTHR44140">
    <property type="entry name" value="LD25575P"/>
    <property type="match status" value="1"/>
</dbReference>
<reference evidence="2" key="1">
    <citation type="submission" date="2020-05" db="EMBL/GenBank/DDBJ databases">
        <title>Phylogenomic resolution of chytrid fungi.</title>
        <authorList>
            <person name="Stajich J.E."/>
            <person name="Amses K."/>
            <person name="Simmons R."/>
            <person name="Seto K."/>
            <person name="Myers J."/>
            <person name="Bonds A."/>
            <person name="Quandt C.A."/>
            <person name="Barry K."/>
            <person name="Liu P."/>
            <person name="Grigoriev I."/>
            <person name="Longcore J.E."/>
            <person name="James T.Y."/>
        </authorList>
    </citation>
    <scope>NUCLEOTIDE SEQUENCE</scope>
    <source>
        <strain evidence="2">JEL0476</strain>
    </source>
</reference>
<dbReference type="EMBL" id="JADGJW010001716">
    <property type="protein sequence ID" value="KAJ3201507.1"/>
    <property type="molecule type" value="Genomic_DNA"/>
</dbReference>
<evidence type="ECO:0008006" key="4">
    <source>
        <dbReference type="Google" id="ProtNLM"/>
    </source>
</evidence>
<sequence>VLNAQQFLQQAKQQQVQGQYSKALYSYDKAISLEPKNYLSYFKRATVYLSIGKSSEAINDFSKVLELKPDLHNALQQRGKIYLQEGDFLNAINDFQLYLKSHPNDETTQKNLADALQAKVDFAEGLAAFHKGNCEKTTESFSKVISTSPHNGK</sequence>
<gene>
    <name evidence="2" type="ORF">HK099_002217</name>
</gene>
<protein>
    <recommendedName>
        <fullName evidence="4">Tetratricopeptide repeat protein</fullName>
    </recommendedName>
</protein>
<dbReference type="GO" id="GO:0051787">
    <property type="term" value="F:misfolded protein binding"/>
    <property type="evidence" value="ECO:0007669"/>
    <property type="project" value="TreeGrafter"/>
</dbReference>
<proteinExistence type="predicted"/>
<dbReference type="InterPro" id="IPR051727">
    <property type="entry name" value="DnaJ_C3_Co-chaperones"/>
</dbReference>
<dbReference type="InterPro" id="IPR011990">
    <property type="entry name" value="TPR-like_helical_dom_sf"/>
</dbReference>
<dbReference type="PANTHER" id="PTHR44140:SF2">
    <property type="entry name" value="LD25575P"/>
    <property type="match status" value="1"/>
</dbReference>
<feature type="repeat" description="TPR" evidence="1">
    <location>
        <begin position="38"/>
        <end position="71"/>
    </location>
</feature>
<dbReference type="PROSITE" id="PS50005">
    <property type="entry name" value="TPR"/>
    <property type="match status" value="3"/>
</dbReference>
<dbReference type="AlphaFoldDB" id="A0AAD5TXT4"/>
<comment type="caution">
    <text evidence="2">The sequence shown here is derived from an EMBL/GenBank/DDBJ whole genome shotgun (WGS) entry which is preliminary data.</text>
</comment>
<dbReference type="Pfam" id="PF13414">
    <property type="entry name" value="TPR_11"/>
    <property type="match status" value="1"/>
</dbReference>
<organism evidence="2 3">
    <name type="scientific">Clydaea vesicula</name>
    <dbReference type="NCBI Taxonomy" id="447962"/>
    <lineage>
        <taxon>Eukaryota</taxon>
        <taxon>Fungi</taxon>
        <taxon>Fungi incertae sedis</taxon>
        <taxon>Chytridiomycota</taxon>
        <taxon>Chytridiomycota incertae sedis</taxon>
        <taxon>Chytridiomycetes</taxon>
        <taxon>Lobulomycetales</taxon>
        <taxon>Lobulomycetaceae</taxon>
        <taxon>Clydaea</taxon>
    </lineage>
</organism>
<dbReference type="Proteomes" id="UP001211065">
    <property type="component" value="Unassembled WGS sequence"/>
</dbReference>
<dbReference type="Gene3D" id="1.25.40.10">
    <property type="entry name" value="Tetratricopeptide repeat domain"/>
    <property type="match status" value="1"/>
</dbReference>
<feature type="non-terminal residue" evidence="2">
    <location>
        <position position="153"/>
    </location>
</feature>
<feature type="repeat" description="TPR" evidence="1">
    <location>
        <begin position="4"/>
        <end position="37"/>
    </location>
</feature>